<accession>A0A318Z895</accession>
<keyword evidence="3" id="KW-1185">Reference proteome</keyword>
<dbReference type="GeneID" id="37080476"/>
<gene>
    <name evidence="2" type="ORF">BP01DRAFT_417258</name>
</gene>
<feature type="compositionally biased region" description="Basic and acidic residues" evidence="1">
    <location>
        <begin position="118"/>
        <end position="133"/>
    </location>
</feature>
<evidence type="ECO:0000313" key="3">
    <source>
        <dbReference type="Proteomes" id="UP000248349"/>
    </source>
</evidence>
<dbReference type="RefSeq" id="XP_025429523.1">
    <property type="nucleotide sequence ID" value="XM_025579247.1"/>
</dbReference>
<dbReference type="Pfam" id="PF14234">
    <property type="entry name" value="DUF4336"/>
    <property type="match status" value="1"/>
</dbReference>
<dbReference type="PANTHER" id="PTHR33835:SF1">
    <property type="entry name" value="METALLO-BETA-LACTAMASE DOMAIN-CONTAINING PROTEIN"/>
    <property type="match status" value="1"/>
</dbReference>
<reference evidence="2 3" key="1">
    <citation type="submission" date="2016-12" db="EMBL/GenBank/DDBJ databases">
        <title>The genomes of Aspergillus section Nigri reveals drivers in fungal speciation.</title>
        <authorList>
            <consortium name="DOE Joint Genome Institute"/>
            <person name="Vesth T.C."/>
            <person name="Nybo J."/>
            <person name="Theobald S."/>
            <person name="Brandl J."/>
            <person name="Frisvad J.C."/>
            <person name="Nielsen K.F."/>
            <person name="Lyhne E.K."/>
            <person name="Kogle M.E."/>
            <person name="Kuo A."/>
            <person name="Riley R."/>
            <person name="Clum A."/>
            <person name="Nolan M."/>
            <person name="Lipzen A."/>
            <person name="Salamov A."/>
            <person name="Henrissat B."/>
            <person name="Wiebenga A."/>
            <person name="De Vries R.P."/>
            <person name="Grigoriev I.V."/>
            <person name="Mortensen U.H."/>
            <person name="Andersen M.R."/>
            <person name="Baker S.E."/>
        </authorList>
    </citation>
    <scope>NUCLEOTIDE SEQUENCE [LARGE SCALE GENOMIC DNA]</scope>
    <source>
        <strain evidence="2 3">JOP 1030-1</strain>
    </source>
</reference>
<evidence type="ECO:0000256" key="1">
    <source>
        <dbReference type="SAM" id="MobiDB-lite"/>
    </source>
</evidence>
<dbReference type="AlphaFoldDB" id="A0A318Z895"/>
<organism evidence="2 3">
    <name type="scientific">Aspergillus saccharolyticus JOP 1030-1</name>
    <dbReference type="NCBI Taxonomy" id="1450539"/>
    <lineage>
        <taxon>Eukaryota</taxon>
        <taxon>Fungi</taxon>
        <taxon>Dikarya</taxon>
        <taxon>Ascomycota</taxon>
        <taxon>Pezizomycotina</taxon>
        <taxon>Eurotiomycetes</taxon>
        <taxon>Eurotiomycetidae</taxon>
        <taxon>Eurotiales</taxon>
        <taxon>Aspergillaceae</taxon>
        <taxon>Aspergillus</taxon>
        <taxon>Aspergillus subgen. Circumdati</taxon>
    </lineage>
</organism>
<dbReference type="SUPFAM" id="SSF56281">
    <property type="entry name" value="Metallo-hydrolase/oxidoreductase"/>
    <property type="match status" value="1"/>
</dbReference>
<evidence type="ECO:0000313" key="2">
    <source>
        <dbReference type="EMBL" id="PYH43541.1"/>
    </source>
</evidence>
<feature type="region of interest" description="Disordered" evidence="1">
    <location>
        <begin position="118"/>
        <end position="143"/>
    </location>
</feature>
<dbReference type="InterPro" id="IPR025638">
    <property type="entry name" value="DUF4336"/>
</dbReference>
<proteinExistence type="predicted"/>
<protein>
    <submittedName>
        <fullName evidence="2">Uncharacterized protein</fullName>
    </submittedName>
</protein>
<dbReference type="PANTHER" id="PTHR33835">
    <property type="entry name" value="YALI0C07656P"/>
    <property type="match status" value="1"/>
</dbReference>
<dbReference type="Proteomes" id="UP000248349">
    <property type="component" value="Unassembled WGS sequence"/>
</dbReference>
<dbReference type="OrthoDB" id="421671at2759"/>
<dbReference type="EMBL" id="KZ821243">
    <property type="protein sequence ID" value="PYH43541.1"/>
    <property type="molecule type" value="Genomic_DNA"/>
</dbReference>
<sequence length="309" mass="34585">MSNSSNKLFTGDPNKVTVIRQLTPEIITFSVPFSRFGVLKFGGRGTLIKLPSNNLLVFSPVTLTSQIRTVISNLGGKVRYLVAPDIEHHIHLSAWKTAYPEAQILAPEGLYERRVKQGLHPKQDQHATNDHPPTDAANHPPPASSDGVDFTFDYIFTPTNQHTLTTLPAEFRATFEIEYIHSHANREIVLFHKPSRYLIQADLLFNLPAWEQYSLAEEDADAGAGWWNRMFMGWMKTATEAERKAQARFIWWVLAAGDRKAFGESVRRIAAWGVGAGGMGIVPCHGDVIEDPGTGKEVFEGVFRDFLKE</sequence>
<dbReference type="InterPro" id="IPR036866">
    <property type="entry name" value="RibonucZ/Hydroxyglut_hydro"/>
</dbReference>
<name>A0A318Z895_9EURO</name>